<evidence type="ECO:0000256" key="1">
    <source>
        <dbReference type="ARBA" id="ARBA00022676"/>
    </source>
</evidence>
<accession>A0ABV4D8M1</accession>
<sequence length="395" mass="45627">MKKFLFAPFMMNLGESQRLSQIASALHQAGHEIHILGEVFYPFLFQHDAYIFHQCPFDTQVYCRERYQEFFSFDMDFNFLTDEEIRNMCDYERELLVNQQFDAVFTGYRLSIVVSCKIEKIPLVWIISGSVQIDEIIHNIDGIIPGHMSFDKENEKAKKSIKRLVLSYSKSVESWNKYLISEGALPMKSGLELFIGNLNLIADYSKFYSFDSESNYKIVGPILFSSKQSDFRRLKGENRILLSFGTSFNKEWVIDFVSHLPKGPSYILTTSGEEFYIDRKDIELVDFVDFGSLRAKISFAIIHGGQGTVYAMAQQGIPFIGIPFFNEQLWNIKKFSDYGAAMLLSKGEKISEKMSMFQSEIEAYSEKMSEINRGIFEESQHSLTKVSEILESFLE</sequence>
<evidence type="ECO:0000313" key="4">
    <source>
        <dbReference type="Proteomes" id="UP001565242"/>
    </source>
</evidence>
<evidence type="ECO:0000313" key="3">
    <source>
        <dbReference type="EMBL" id="MEY8536892.1"/>
    </source>
</evidence>
<keyword evidence="4" id="KW-1185">Reference proteome</keyword>
<dbReference type="EMBL" id="JBCLSQ010000001">
    <property type="protein sequence ID" value="MEY8536892.1"/>
    <property type="molecule type" value="Genomic_DNA"/>
</dbReference>
<evidence type="ECO:0000256" key="2">
    <source>
        <dbReference type="ARBA" id="ARBA00022679"/>
    </source>
</evidence>
<comment type="caution">
    <text evidence="3">The sequence shown here is derived from an EMBL/GenBank/DDBJ whole genome shotgun (WGS) entry which is preliminary data.</text>
</comment>
<name>A0ABV4D8M1_9LACT</name>
<reference evidence="3 4" key="1">
    <citation type="submission" date="2024-03" db="EMBL/GenBank/DDBJ databases">
        <title>Mouse gut bacterial collection (mGBC) of GemPharmatech.</title>
        <authorList>
            <person name="He Y."/>
            <person name="Dong L."/>
            <person name="Wu D."/>
            <person name="Gao X."/>
            <person name="Lin Z."/>
        </authorList>
    </citation>
    <scope>NUCLEOTIDE SEQUENCE [LARGE SCALE GENOMIC DNA]</scope>
    <source>
        <strain evidence="3 4">20-218</strain>
    </source>
</reference>
<dbReference type="SUPFAM" id="SSF53756">
    <property type="entry name" value="UDP-Glycosyltransferase/glycogen phosphorylase"/>
    <property type="match status" value="1"/>
</dbReference>
<keyword evidence="2" id="KW-0808">Transferase</keyword>
<dbReference type="Proteomes" id="UP001565242">
    <property type="component" value="Unassembled WGS sequence"/>
</dbReference>
<dbReference type="PANTHER" id="PTHR48043">
    <property type="entry name" value="EG:EG0003.4 PROTEIN-RELATED"/>
    <property type="match status" value="1"/>
</dbReference>
<dbReference type="PANTHER" id="PTHR48043:SF145">
    <property type="entry name" value="FI06409P-RELATED"/>
    <property type="match status" value="1"/>
</dbReference>
<gene>
    <name evidence="3" type="ORF">AALM99_00335</name>
</gene>
<protein>
    <submittedName>
        <fullName evidence="3">Glycosyltransferase</fullName>
    </submittedName>
</protein>
<keyword evidence="1" id="KW-0328">Glycosyltransferase</keyword>
<dbReference type="InterPro" id="IPR050271">
    <property type="entry name" value="UDP-glycosyltransferase"/>
</dbReference>
<dbReference type="InterPro" id="IPR002213">
    <property type="entry name" value="UDP_glucos_trans"/>
</dbReference>
<dbReference type="Gene3D" id="3.40.50.2000">
    <property type="entry name" value="Glycogen Phosphorylase B"/>
    <property type="match status" value="1"/>
</dbReference>
<dbReference type="Pfam" id="PF00201">
    <property type="entry name" value="UDPGT"/>
    <property type="match status" value="1"/>
</dbReference>
<organism evidence="3 4">
    <name type="scientific">Lactococcus muris</name>
    <dbReference type="NCBI Taxonomy" id="2941330"/>
    <lineage>
        <taxon>Bacteria</taxon>
        <taxon>Bacillati</taxon>
        <taxon>Bacillota</taxon>
        <taxon>Bacilli</taxon>
        <taxon>Lactobacillales</taxon>
        <taxon>Streptococcaceae</taxon>
        <taxon>Lactococcus</taxon>
    </lineage>
</organism>
<proteinExistence type="predicted"/>